<protein>
    <submittedName>
        <fullName evidence="3">SH3 type 3 domain protein</fullName>
    </submittedName>
</protein>
<proteinExistence type="predicted"/>
<dbReference type="AlphaFoldDB" id="G7Q4E5"/>
<accession>G7Q4E5</accession>
<dbReference type="HOGENOM" id="CLU_2034297_0_0_7"/>
<feature type="signal peptide" evidence="1">
    <location>
        <begin position="1"/>
        <end position="25"/>
    </location>
</feature>
<organism evidence="3 4">
    <name type="scientific">Solidesulfovibrio carbinoliphilus subsp. oakridgensis</name>
    <dbReference type="NCBI Taxonomy" id="694327"/>
    <lineage>
        <taxon>Bacteria</taxon>
        <taxon>Pseudomonadati</taxon>
        <taxon>Thermodesulfobacteriota</taxon>
        <taxon>Desulfovibrionia</taxon>
        <taxon>Desulfovibrionales</taxon>
        <taxon>Desulfovibrionaceae</taxon>
        <taxon>Solidesulfovibrio</taxon>
    </lineage>
</organism>
<dbReference type="InterPro" id="IPR003646">
    <property type="entry name" value="SH3-like_bac-type"/>
</dbReference>
<dbReference type="eggNOG" id="ENOG50317XK">
    <property type="taxonomic scope" value="Bacteria"/>
</dbReference>
<reference evidence="4" key="1">
    <citation type="journal article" date="2015" name="Genome Announc.">
        <title>High-Quality Draft Genome Sequence of Desulfovibrio carbinoliphilus FW-101-2B, an Organic Acid-Oxidizing Sulfate-Reducing Bacterium Isolated from Uranium(VI)-Contaminated Groundwater.</title>
        <authorList>
            <person name="Ramsay B.D."/>
            <person name="Hwang C."/>
            <person name="Woo H.L."/>
            <person name="Carroll S.L."/>
            <person name="Lucas S."/>
            <person name="Han J."/>
            <person name="Lapidus A.L."/>
            <person name="Cheng J.F."/>
            <person name="Goodwin L.A."/>
            <person name="Pitluck S."/>
            <person name="Peters L."/>
            <person name="Chertkov O."/>
            <person name="Held B."/>
            <person name="Detter J.C."/>
            <person name="Han C.S."/>
            <person name="Tapia R."/>
            <person name="Land M.L."/>
            <person name="Hauser L.J."/>
            <person name="Kyrpides N.C."/>
            <person name="Ivanova N.N."/>
            <person name="Mikhailova N."/>
            <person name="Pagani I."/>
            <person name="Woyke T."/>
            <person name="Arkin A.P."/>
            <person name="Dehal P."/>
            <person name="Chivian D."/>
            <person name="Criddle C.S."/>
            <person name="Wu W."/>
            <person name="Chakraborty R."/>
            <person name="Hazen T.C."/>
            <person name="Fields M.W."/>
        </authorList>
    </citation>
    <scope>NUCLEOTIDE SEQUENCE [LARGE SCALE GENOMIC DNA]</scope>
    <source>
        <strain evidence="4">FW-101-2B</strain>
    </source>
</reference>
<dbReference type="STRING" id="694327.DFW101_0999"/>
<feature type="chain" id="PRO_5003503239" evidence="1">
    <location>
        <begin position="26"/>
        <end position="125"/>
    </location>
</feature>
<dbReference type="PROSITE" id="PS51781">
    <property type="entry name" value="SH3B"/>
    <property type="match status" value="1"/>
</dbReference>
<keyword evidence="1" id="KW-0732">Signal</keyword>
<dbReference type="OrthoDB" id="5457182at2"/>
<name>G7Q4E5_9BACT</name>
<evidence type="ECO:0000256" key="1">
    <source>
        <dbReference type="SAM" id="SignalP"/>
    </source>
</evidence>
<feature type="domain" description="SH3b" evidence="2">
    <location>
        <begin position="64"/>
        <end position="125"/>
    </location>
</feature>
<dbReference type="Gene3D" id="2.30.30.40">
    <property type="entry name" value="SH3 Domains"/>
    <property type="match status" value="1"/>
</dbReference>
<sequence>MKAVRGSWLWLGLATLLAVSGCTIAAGPAYYPPAGPPPCPAGYYWSPGYGCMPLPVGVVVPPDAVYAVVSTNGLSLRSCPGTKCGIINSLNAGEQVQVLGHEGGWTHVWAFTRGQEGWVGSKHLD</sequence>
<gene>
    <name evidence="3" type="ORF">DFW101_0999</name>
</gene>
<keyword evidence="4" id="KW-1185">Reference proteome</keyword>
<evidence type="ECO:0000313" key="3">
    <source>
        <dbReference type="EMBL" id="EHJ47013.1"/>
    </source>
</evidence>
<evidence type="ECO:0000259" key="2">
    <source>
        <dbReference type="PROSITE" id="PS51781"/>
    </source>
</evidence>
<dbReference type="EMBL" id="CM001368">
    <property type="protein sequence ID" value="EHJ47013.1"/>
    <property type="molecule type" value="Genomic_DNA"/>
</dbReference>
<dbReference type="SMART" id="SM00287">
    <property type="entry name" value="SH3b"/>
    <property type="match status" value="1"/>
</dbReference>
<dbReference type="Proteomes" id="UP000004662">
    <property type="component" value="Chromosome"/>
</dbReference>
<dbReference type="Pfam" id="PF08239">
    <property type="entry name" value="SH3_3"/>
    <property type="match status" value="1"/>
</dbReference>
<evidence type="ECO:0000313" key="4">
    <source>
        <dbReference type="Proteomes" id="UP000004662"/>
    </source>
</evidence>
<dbReference type="PROSITE" id="PS51257">
    <property type="entry name" value="PROKAR_LIPOPROTEIN"/>
    <property type="match status" value="1"/>
</dbReference>
<dbReference type="RefSeq" id="WP_009180429.1">
    <property type="nucleotide sequence ID" value="NZ_CM001368.1"/>
</dbReference>